<reference evidence="1 2" key="1">
    <citation type="submission" date="2020-08" db="EMBL/GenBank/DDBJ databases">
        <title>Sequencing the genomes of 1000 actinobacteria strains.</title>
        <authorList>
            <person name="Klenk H.-P."/>
        </authorList>
    </citation>
    <scope>NUCLEOTIDE SEQUENCE [LARGE SCALE GENOMIC DNA]</scope>
    <source>
        <strain evidence="1 2">DSM 45790</strain>
    </source>
</reference>
<keyword evidence="1" id="KW-0436">Ligase</keyword>
<comment type="caution">
    <text evidence="1">The sequence shown here is derived from an EMBL/GenBank/DDBJ whole genome shotgun (WGS) entry which is preliminary data.</text>
</comment>
<evidence type="ECO:0000313" key="2">
    <source>
        <dbReference type="Proteomes" id="UP000588112"/>
    </source>
</evidence>
<evidence type="ECO:0000313" key="1">
    <source>
        <dbReference type="EMBL" id="MBB5626224.1"/>
    </source>
</evidence>
<proteinExistence type="predicted"/>
<dbReference type="AlphaFoldDB" id="A0A7W8Z2I6"/>
<protein>
    <submittedName>
        <fullName evidence="1">Phenylacetate-CoA ligase</fullName>
        <ecNumber evidence="1">6.2.1.30</ecNumber>
    </submittedName>
</protein>
<dbReference type="EMBL" id="JACHBR010000001">
    <property type="protein sequence ID" value="MBB5626224.1"/>
    <property type="molecule type" value="Genomic_DNA"/>
</dbReference>
<dbReference type="InterPro" id="IPR053158">
    <property type="entry name" value="CapK_Type1_Caps_Biosynth"/>
</dbReference>
<keyword evidence="2" id="KW-1185">Reference proteome</keyword>
<dbReference type="PANTHER" id="PTHR36932">
    <property type="entry name" value="CAPSULAR POLYSACCHARIDE BIOSYNTHESIS PROTEIN"/>
    <property type="match status" value="1"/>
</dbReference>
<organism evidence="1 2">
    <name type="scientific">Sphaerisporangium krabiense</name>
    <dbReference type="NCBI Taxonomy" id="763782"/>
    <lineage>
        <taxon>Bacteria</taxon>
        <taxon>Bacillati</taxon>
        <taxon>Actinomycetota</taxon>
        <taxon>Actinomycetes</taxon>
        <taxon>Streptosporangiales</taxon>
        <taxon>Streptosporangiaceae</taxon>
        <taxon>Sphaerisporangium</taxon>
    </lineage>
</organism>
<dbReference type="GO" id="GO:0047475">
    <property type="term" value="F:phenylacetate-CoA ligase activity"/>
    <property type="evidence" value="ECO:0007669"/>
    <property type="project" value="UniProtKB-EC"/>
</dbReference>
<dbReference type="Proteomes" id="UP000588112">
    <property type="component" value="Unassembled WGS sequence"/>
</dbReference>
<gene>
    <name evidence="1" type="ORF">BJ981_001923</name>
</gene>
<dbReference type="RefSeq" id="WP_184610060.1">
    <property type="nucleotide sequence ID" value="NZ_BOOS01000063.1"/>
</dbReference>
<accession>A0A7W8Z2I6</accession>
<dbReference type="InterPro" id="IPR042099">
    <property type="entry name" value="ANL_N_sf"/>
</dbReference>
<dbReference type="PANTHER" id="PTHR36932:SF1">
    <property type="entry name" value="CAPSULAR POLYSACCHARIDE BIOSYNTHESIS PROTEIN"/>
    <property type="match status" value="1"/>
</dbReference>
<dbReference type="SUPFAM" id="SSF56801">
    <property type="entry name" value="Acetyl-CoA synthetase-like"/>
    <property type="match status" value="1"/>
</dbReference>
<dbReference type="EC" id="6.2.1.30" evidence="1"/>
<name>A0A7W8Z2I6_9ACTN</name>
<sequence>MVHAQDIGFRKSSFEGALSEVAFAYENVPFYGGHLDAAGIRPEEVRTPEDFRRLPATRKVDYRRNFPLGVLARGKTLSEPLTLISQSSGTGGERLTTIANTYALADRMRATLAANPVLREALAGCRSHRPIRYAAPNCSDVECATPFTTVRDRTLPDGTLVLPVSHDVLATPDQLIRQAIDEVKEFEPHWFYADATHLAFLVRQLRLREEKPPPVVAIALTYTLVTGVARRQLLEYFGSGLPMAEIVSMTELGWVAIECPHRRMHVNNLRFYTEFLVGSRPARPGERGELVATSLGDRLSPHLRYRTGDIYTLGEGPCPCGSDLPLARHEGRHQTMIKLARDGEPAWVSPRDVDDAVGDDLPVDVYQLHQLRGGDLEFRYIPSPGARVREGALRERLTELCGDGPRLTIEAVSYIPAGRSGKFASCTSEVSAEASHEE</sequence>
<dbReference type="Gene3D" id="3.40.50.12780">
    <property type="entry name" value="N-terminal domain of ligase-like"/>
    <property type="match status" value="1"/>
</dbReference>